<gene>
    <name evidence="2" type="ORF">FOXB_01462</name>
</gene>
<feature type="chain" id="PRO_5003383033" evidence="1">
    <location>
        <begin position="24"/>
        <end position="66"/>
    </location>
</feature>
<comment type="caution">
    <text evidence="2">The sequence shown here is derived from an EMBL/GenBank/DDBJ whole genome shotgun (WGS) entry which is preliminary data.</text>
</comment>
<dbReference type="EMBL" id="AFQF01000486">
    <property type="protein sequence ID" value="EGU87979.1"/>
    <property type="molecule type" value="Genomic_DNA"/>
</dbReference>
<keyword evidence="1" id="KW-0732">Signal</keyword>
<dbReference type="AlphaFoldDB" id="F9F4Y7"/>
<name>F9F4Y7_FUSOF</name>
<feature type="signal peptide" evidence="1">
    <location>
        <begin position="1"/>
        <end position="23"/>
    </location>
</feature>
<proteinExistence type="predicted"/>
<evidence type="ECO:0000256" key="1">
    <source>
        <dbReference type="SAM" id="SignalP"/>
    </source>
</evidence>
<organism evidence="2">
    <name type="scientific">Fusarium oxysporum (strain Fo5176)</name>
    <name type="common">Fusarium vascular wilt</name>
    <dbReference type="NCBI Taxonomy" id="660025"/>
    <lineage>
        <taxon>Eukaryota</taxon>
        <taxon>Fungi</taxon>
        <taxon>Dikarya</taxon>
        <taxon>Ascomycota</taxon>
        <taxon>Pezizomycotina</taxon>
        <taxon>Sordariomycetes</taxon>
        <taxon>Hypocreomycetidae</taxon>
        <taxon>Hypocreales</taxon>
        <taxon>Nectriaceae</taxon>
        <taxon>Fusarium</taxon>
        <taxon>Fusarium oxysporum species complex</taxon>
    </lineage>
</organism>
<reference evidence="2" key="1">
    <citation type="journal article" date="2012" name="Mol. Plant Microbe Interact.">
        <title>A highly conserved effector in Fusarium oxysporum is required for full virulence on Arabidopsis.</title>
        <authorList>
            <person name="Thatcher L.F."/>
            <person name="Gardiner D.M."/>
            <person name="Kazan K."/>
            <person name="Manners J."/>
        </authorList>
    </citation>
    <scope>NUCLEOTIDE SEQUENCE [LARGE SCALE GENOMIC DNA]</scope>
    <source>
        <strain evidence="2">Fo5176</strain>
    </source>
</reference>
<evidence type="ECO:0000313" key="2">
    <source>
        <dbReference type="EMBL" id="EGU87979.1"/>
    </source>
</evidence>
<protein>
    <submittedName>
        <fullName evidence="2">Uncharacterized protein</fullName>
    </submittedName>
</protein>
<accession>F9F4Y7</accession>
<sequence length="66" mass="7662">MLSIWKWFPLSYILFLVSPHADADGSTLMHQEYEMAKCVNIEEIEESQNKSVDLRLPHLQNSKDPS</sequence>